<dbReference type="EMBL" id="MU842957">
    <property type="protein sequence ID" value="KAK2024698.1"/>
    <property type="molecule type" value="Genomic_DNA"/>
</dbReference>
<dbReference type="AlphaFoldDB" id="A0AAD9H9G5"/>
<comment type="caution">
    <text evidence="2">The sequence shown here is derived from an EMBL/GenBank/DDBJ whole genome shotgun (WGS) entry which is preliminary data.</text>
</comment>
<evidence type="ECO:0000313" key="3">
    <source>
        <dbReference type="Proteomes" id="UP001232148"/>
    </source>
</evidence>
<accession>A0AAD9H9G5</accession>
<reference evidence="2" key="1">
    <citation type="submission" date="2021-06" db="EMBL/GenBank/DDBJ databases">
        <title>Comparative genomics, transcriptomics and evolutionary studies reveal genomic signatures of adaptation to plant cell wall in hemibiotrophic fungi.</title>
        <authorList>
            <consortium name="DOE Joint Genome Institute"/>
            <person name="Baroncelli R."/>
            <person name="Diaz J.F."/>
            <person name="Benocci T."/>
            <person name="Peng M."/>
            <person name="Battaglia E."/>
            <person name="Haridas S."/>
            <person name="Andreopoulos W."/>
            <person name="Labutti K."/>
            <person name="Pangilinan J."/>
            <person name="Floch G.L."/>
            <person name="Makela M.R."/>
            <person name="Henrissat B."/>
            <person name="Grigoriev I.V."/>
            <person name="Crouch J.A."/>
            <person name="De Vries R.P."/>
            <person name="Sukno S.A."/>
            <person name="Thon M.R."/>
        </authorList>
    </citation>
    <scope>NUCLEOTIDE SEQUENCE</scope>
    <source>
        <strain evidence="2">MAFF235873</strain>
    </source>
</reference>
<gene>
    <name evidence="2" type="ORF">LX32DRAFT_91448</name>
</gene>
<proteinExistence type="predicted"/>
<organism evidence="2 3">
    <name type="scientific">Colletotrichum zoysiae</name>
    <dbReference type="NCBI Taxonomy" id="1216348"/>
    <lineage>
        <taxon>Eukaryota</taxon>
        <taxon>Fungi</taxon>
        <taxon>Dikarya</taxon>
        <taxon>Ascomycota</taxon>
        <taxon>Pezizomycotina</taxon>
        <taxon>Sordariomycetes</taxon>
        <taxon>Hypocreomycetidae</taxon>
        <taxon>Glomerellales</taxon>
        <taxon>Glomerellaceae</taxon>
        <taxon>Colletotrichum</taxon>
        <taxon>Colletotrichum graminicola species complex</taxon>
    </lineage>
</organism>
<name>A0AAD9H9G5_9PEZI</name>
<dbReference type="Proteomes" id="UP001232148">
    <property type="component" value="Unassembled WGS sequence"/>
</dbReference>
<evidence type="ECO:0000256" key="1">
    <source>
        <dbReference type="SAM" id="MobiDB-lite"/>
    </source>
</evidence>
<feature type="compositionally biased region" description="Polar residues" evidence="1">
    <location>
        <begin position="103"/>
        <end position="116"/>
    </location>
</feature>
<keyword evidence="3" id="KW-1185">Reference proteome</keyword>
<feature type="region of interest" description="Disordered" evidence="1">
    <location>
        <begin position="96"/>
        <end position="116"/>
    </location>
</feature>
<protein>
    <submittedName>
        <fullName evidence="2">Uncharacterized protein</fullName>
    </submittedName>
</protein>
<sequence>MAPRELDRHHHPALIKRWLSSSLVTAVFPGTYICPSVRPSVRLPTDGQPIDSLPLSRTDQSSLRGQWQASVAGVGGHHQPTHGASATDTKIACERRGAGRGQSDAQDNGRGSCSRTYAQTCTSEPLTTYAEEGWEQQVRASTLPSYLPCDETASRFSGQHQEACLHRQCSKELLSNR</sequence>
<evidence type="ECO:0000313" key="2">
    <source>
        <dbReference type="EMBL" id="KAK2024698.1"/>
    </source>
</evidence>